<evidence type="ECO:0000256" key="1">
    <source>
        <dbReference type="SAM" id="MobiDB-lite"/>
    </source>
</evidence>
<gene>
    <name evidence="2" type="ORF">EB796_011145</name>
</gene>
<reference evidence="2" key="1">
    <citation type="submission" date="2020-06" db="EMBL/GenBank/DDBJ databases">
        <title>Draft genome of Bugula neritina, a colonial animal packing powerful symbionts and potential medicines.</title>
        <authorList>
            <person name="Rayko M."/>
        </authorList>
    </citation>
    <scope>NUCLEOTIDE SEQUENCE [LARGE SCALE GENOMIC DNA]</scope>
    <source>
        <strain evidence="2">Kwan_BN1</strain>
    </source>
</reference>
<keyword evidence="3" id="KW-1185">Reference proteome</keyword>
<feature type="region of interest" description="Disordered" evidence="1">
    <location>
        <begin position="16"/>
        <end position="63"/>
    </location>
</feature>
<sequence>MNRYLISFLSLVYETPHGSTSQQKDERFTASGSSLPENEPEYDDQLMDSNSLDGGPSSLPAEYMGPDLVDLLAEYEQPFRADPPLDLKQSLPVDKQLQLVSSTCGPSLSL</sequence>
<evidence type="ECO:0000313" key="3">
    <source>
        <dbReference type="Proteomes" id="UP000593567"/>
    </source>
</evidence>
<dbReference type="EMBL" id="VXIV02001691">
    <property type="protein sequence ID" value="KAF6030547.1"/>
    <property type="molecule type" value="Genomic_DNA"/>
</dbReference>
<organism evidence="2 3">
    <name type="scientific">Bugula neritina</name>
    <name type="common">Brown bryozoan</name>
    <name type="synonym">Sertularia neritina</name>
    <dbReference type="NCBI Taxonomy" id="10212"/>
    <lineage>
        <taxon>Eukaryota</taxon>
        <taxon>Metazoa</taxon>
        <taxon>Spiralia</taxon>
        <taxon>Lophotrochozoa</taxon>
        <taxon>Bryozoa</taxon>
        <taxon>Gymnolaemata</taxon>
        <taxon>Cheilostomatida</taxon>
        <taxon>Flustrina</taxon>
        <taxon>Buguloidea</taxon>
        <taxon>Bugulidae</taxon>
        <taxon>Bugula</taxon>
    </lineage>
</organism>
<accession>A0A7J7JX57</accession>
<evidence type="ECO:0000313" key="2">
    <source>
        <dbReference type="EMBL" id="KAF6030547.1"/>
    </source>
</evidence>
<dbReference type="Proteomes" id="UP000593567">
    <property type="component" value="Unassembled WGS sequence"/>
</dbReference>
<dbReference type="AlphaFoldDB" id="A0A7J7JX57"/>
<name>A0A7J7JX57_BUGNE</name>
<protein>
    <submittedName>
        <fullName evidence="2">Uncharacterized protein</fullName>
    </submittedName>
</protein>
<comment type="caution">
    <text evidence="2">The sequence shown here is derived from an EMBL/GenBank/DDBJ whole genome shotgun (WGS) entry which is preliminary data.</text>
</comment>
<proteinExistence type="predicted"/>